<dbReference type="GO" id="GO:0005506">
    <property type="term" value="F:iron ion binding"/>
    <property type="evidence" value="ECO:0007669"/>
    <property type="project" value="InterPro"/>
</dbReference>
<keyword evidence="4" id="KW-0503">Monooxygenase</keyword>
<dbReference type="PRINTS" id="PR00463">
    <property type="entry name" value="EP450I"/>
</dbReference>
<keyword evidence="2" id="KW-0479">Metal-binding</keyword>
<keyword evidence="5" id="KW-1185">Reference proteome</keyword>
<dbReference type="InterPro" id="IPR001128">
    <property type="entry name" value="Cyt_P450"/>
</dbReference>
<dbReference type="GO" id="GO:0020037">
    <property type="term" value="F:heme binding"/>
    <property type="evidence" value="ECO:0007669"/>
    <property type="project" value="InterPro"/>
</dbReference>
<evidence type="ECO:0000313" key="5">
    <source>
        <dbReference type="Proteomes" id="UP000887540"/>
    </source>
</evidence>
<dbReference type="Proteomes" id="UP000887540">
    <property type="component" value="Unplaced"/>
</dbReference>
<keyword evidence="3" id="KW-0408">Iron</keyword>
<sequence length="292" mass="34316">MPMVMITDYALIIENFQKQGDVFAGRLYTDSFMKIMREGNYGVIHMDGDIWREHRRFALQVLRDFGLGKNVLGEVSEFIKKVKNDVKNGITEHDLADQFQISVGSVINAVLFGYRFEGEKLQEYNEIKKYVDDMIKVLANPVSLIMWKNTELFKYVPLFRGYYYRIIENRKRLFNFFDHQIKEHVNELNFDSAPTDYVDAYLREQAKRDKECVPHTFHITQLYNMCFDLWIAGQETTSSTLSWGMAYLMLNPDMQEKLHQELSRVIGSDRLVTLNDKKNLPYTNAVINVSRL</sequence>
<dbReference type="Gene3D" id="1.10.630.10">
    <property type="entry name" value="Cytochrome P450"/>
    <property type="match status" value="1"/>
</dbReference>
<evidence type="ECO:0000256" key="3">
    <source>
        <dbReference type="ARBA" id="ARBA00023004"/>
    </source>
</evidence>
<accession>A0A914ED72</accession>
<dbReference type="PANTHER" id="PTHR24300:SF375">
    <property type="entry name" value="CYTOCHROME P450 FAMILY"/>
    <property type="match status" value="1"/>
</dbReference>
<evidence type="ECO:0000256" key="4">
    <source>
        <dbReference type="ARBA" id="ARBA00023033"/>
    </source>
</evidence>
<dbReference type="InterPro" id="IPR050182">
    <property type="entry name" value="Cytochrome_P450_fam2"/>
</dbReference>
<evidence type="ECO:0000256" key="1">
    <source>
        <dbReference type="ARBA" id="ARBA00010617"/>
    </source>
</evidence>
<dbReference type="Pfam" id="PF00067">
    <property type="entry name" value="p450"/>
    <property type="match status" value="1"/>
</dbReference>
<dbReference type="GO" id="GO:0005737">
    <property type="term" value="C:cytoplasm"/>
    <property type="evidence" value="ECO:0007669"/>
    <property type="project" value="TreeGrafter"/>
</dbReference>
<evidence type="ECO:0000256" key="2">
    <source>
        <dbReference type="ARBA" id="ARBA00022723"/>
    </source>
</evidence>
<dbReference type="AlphaFoldDB" id="A0A914ED72"/>
<dbReference type="GO" id="GO:0006805">
    <property type="term" value="P:xenobiotic metabolic process"/>
    <property type="evidence" value="ECO:0007669"/>
    <property type="project" value="TreeGrafter"/>
</dbReference>
<dbReference type="WBParaSite" id="ACRNAN_scaffold7398.g29013.t1">
    <property type="protein sequence ID" value="ACRNAN_scaffold7398.g29013.t1"/>
    <property type="gene ID" value="ACRNAN_scaffold7398.g29013"/>
</dbReference>
<comment type="similarity">
    <text evidence="1">Belongs to the cytochrome P450 family.</text>
</comment>
<dbReference type="InterPro" id="IPR036396">
    <property type="entry name" value="Cyt_P450_sf"/>
</dbReference>
<evidence type="ECO:0000313" key="6">
    <source>
        <dbReference type="WBParaSite" id="ACRNAN_scaffold7398.g29013.t1"/>
    </source>
</evidence>
<protein>
    <submittedName>
        <fullName evidence="6">Cytochrome P450</fullName>
    </submittedName>
</protein>
<proteinExistence type="inferred from homology"/>
<name>A0A914ED72_9BILA</name>
<keyword evidence="4" id="KW-0560">Oxidoreductase</keyword>
<reference evidence="6" key="1">
    <citation type="submission" date="2022-11" db="UniProtKB">
        <authorList>
            <consortium name="WormBaseParasite"/>
        </authorList>
    </citation>
    <scope>IDENTIFICATION</scope>
</reference>
<dbReference type="SUPFAM" id="SSF48264">
    <property type="entry name" value="Cytochrome P450"/>
    <property type="match status" value="1"/>
</dbReference>
<organism evidence="5 6">
    <name type="scientific">Acrobeloides nanus</name>
    <dbReference type="NCBI Taxonomy" id="290746"/>
    <lineage>
        <taxon>Eukaryota</taxon>
        <taxon>Metazoa</taxon>
        <taxon>Ecdysozoa</taxon>
        <taxon>Nematoda</taxon>
        <taxon>Chromadorea</taxon>
        <taxon>Rhabditida</taxon>
        <taxon>Tylenchina</taxon>
        <taxon>Cephalobomorpha</taxon>
        <taxon>Cephaloboidea</taxon>
        <taxon>Cephalobidae</taxon>
        <taxon>Acrobeloides</taxon>
    </lineage>
</organism>
<dbReference type="GO" id="GO:0006082">
    <property type="term" value="P:organic acid metabolic process"/>
    <property type="evidence" value="ECO:0007669"/>
    <property type="project" value="TreeGrafter"/>
</dbReference>
<dbReference type="InterPro" id="IPR002401">
    <property type="entry name" value="Cyt_P450_E_grp-I"/>
</dbReference>
<dbReference type="PANTHER" id="PTHR24300">
    <property type="entry name" value="CYTOCHROME P450 508A4-RELATED"/>
    <property type="match status" value="1"/>
</dbReference>
<dbReference type="GO" id="GO:0016712">
    <property type="term" value="F:oxidoreductase activity, acting on paired donors, with incorporation or reduction of molecular oxygen, reduced flavin or flavoprotein as one donor, and incorporation of one atom of oxygen"/>
    <property type="evidence" value="ECO:0007669"/>
    <property type="project" value="TreeGrafter"/>
</dbReference>